<dbReference type="InterPro" id="IPR027417">
    <property type="entry name" value="P-loop_NTPase"/>
</dbReference>
<dbReference type="InterPro" id="IPR005331">
    <property type="entry name" value="Sulfotransferase"/>
</dbReference>
<evidence type="ECO:0008006" key="3">
    <source>
        <dbReference type="Google" id="ProtNLM"/>
    </source>
</evidence>
<dbReference type="AlphaFoldDB" id="A0A1X4NEI1"/>
<comment type="caution">
    <text evidence="1">The sequence shown here is derived from an EMBL/GenBank/DDBJ whole genome shotgun (WGS) entry which is preliminary data.</text>
</comment>
<proteinExistence type="predicted"/>
<dbReference type="RefSeq" id="WP_085641099.1">
    <property type="nucleotide sequence ID" value="NZ_JFKC01000027.1"/>
</dbReference>
<dbReference type="Proteomes" id="UP000193926">
    <property type="component" value="Unassembled WGS sequence"/>
</dbReference>
<evidence type="ECO:0000313" key="2">
    <source>
        <dbReference type="Proteomes" id="UP000193926"/>
    </source>
</evidence>
<protein>
    <recommendedName>
        <fullName evidence="3">Sulfotransferase domain-containing protein</fullName>
    </recommendedName>
</protein>
<reference evidence="1 2" key="1">
    <citation type="submission" date="2014-03" db="EMBL/GenBank/DDBJ databases">
        <title>The draft genome sequence of Marivita geojedonensis KCTC 23882.</title>
        <authorList>
            <person name="Lai Q."/>
            <person name="Shao Z."/>
        </authorList>
    </citation>
    <scope>NUCLEOTIDE SEQUENCE [LARGE SCALE GENOMIC DNA]</scope>
    <source>
        <strain evidence="1 2">DPG-138</strain>
    </source>
</reference>
<evidence type="ECO:0000313" key="1">
    <source>
        <dbReference type="EMBL" id="OSQ45266.1"/>
    </source>
</evidence>
<gene>
    <name evidence="1" type="ORF">MGEO_18260</name>
</gene>
<dbReference type="Pfam" id="PF03567">
    <property type="entry name" value="Sulfotransfer_2"/>
    <property type="match status" value="1"/>
</dbReference>
<dbReference type="Gene3D" id="3.40.50.300">
    <property type="entry name" value="P-loop containing nucleotide triphosphate hydrolases"/>
    <property type="match status" value="1"/>
</dbReference>
<keyword evidence="2" id="KW-1185">Reference proteome</keyword>
<accession>A0A1X4NEI1</accession>
<dbReference type="OrthoDB" id="7444642at2"/>
<dbReference type="EMBL" id="JFKC01000027">
    <property type="protein sequence ID" value="OSQ45266.1"/>
    <property type="molecule type" value="Genomic_DNA"/>
</dbReference>
<sequence length="340" mass="38175">MAIYPDTYWQVAYEKALRVAGNGPVLVPEAFGEAGVTPYSQISSTTDYEVIVAHKDALLSFPRWLVARLAEYETVLENSVFFVLRRPRTEGRFQLATSVAQAHMTEIMHRVSGLSAQLDFVHIPKTAGTSITQVLRSKSIGYQYFSTHQELTACTDINVYSTVAGHFYLSKLLEKRGSNAGDVFTVIRNPVDRFLSAVGHARRAEENPESFGPSMKAMRTMSLPEFMDTKFAGVEIAQTSWMLGHPSRDGSTLEERFSLAEDYVRSGQIKIFDQSNLAPLTEYLRQTRNHVGGLSTLNRTQNKANAFTIEEQAFCGSNEFKAHFRDEISFYNMLCSMSEN</sequence>
<dbReference type="GO" id="GO:0016020">
    <property type="term" value="C:membrane"/>
    <property type="evidence" value="ECO:0007669"/>
    <property type="project" value="InterPro"/>
</dbReference>
<dbReference type="GO" id="GO:0008146">
    <property type="term" value="F:sulfotransferase activity"/>
    <property type="evidence" value="ECO:0007669"/>
    <property type="project" value="InterPro"/>
</dbReference>
<name>A0A1X4NEI1_9RHOB</name>
<organism evidence="1 2">
    <name type="scientific">Marivita geojedonensis</name>
    <dbReference type="NCBI Taxonomy" id="1123756"/>
    <lineage>
        <taxon>Bacteria</taxon>
        <taxon>Pseudomonadati</taxon>
        <taxon>Pseudomonadota</taxon>
        <taxon>Alphaproteobacteria</taxon>
        <taxon>Rhodobacterales</taxon>
        <taxon>Roseobacteraceae</taxon>
        <taxon>Marivita</taxon>
    </lineage>
</organism>